<name>A0ABD3MM28_9STRA</name>
<feature type="transmembrane region" description="Helical" evidence="9">
    <location>
        <begin position="118"/>
        <end position="139"/>
    </location>
</feature>
<dbReference type="PANTHER" id="PTHR32195:SF26">
    <property type="entry name" value="TRYPTOPHAN OR TYROSINE TRANSPORTER PROTEIN"/>
    <property type="match status" value="1"/>
</dbReference>
<keyword evidence="2" id="KW-0813">Transport</keyword>
<feature type="transmembrane region" description="Helical" evidence="9">
    <location>
        <begin position="544"/>
        <end position="565"/>
    </location>
</feature>
<evidence type="ECO:0000256" key="7">
    <source>
        <dbReference type="ARBA" id="ARBA00023136"/>
    </source>
</evidence>
<keyword evidence="3" id="KW-1003">Cell membrane</keyword>
<feature type="transmembrane region" description="Helical" evidence="9">
    <location>
        <begin position="151"/>
        <end position="174"/>
    </location>
</feature>
<feature type="region of interest" description="Disordered" evidence="8">
    <location>
        <begin position="1"/>
        <end position="25"/>
    </location>
</feature>
<reference evidence="10 11" key="1">
    <citation type="submission" date="2024-10" db="EMBL/GenBank/DDBJ databases">
        <title>Updated reference genomes for cyclostephanoid diatoms.</title>
        <authorList>
            <person name="Roberts W.R."/>
            <person name="Alverson A.J."/>
        </authorList>
    </citation>
    <scope>NUCLEOTIDE SEQUENCE [LARGE SCALE GENOMIC DNA]</scope>
    <source>
        <strain evidence="10 11">AJA232-27</strain>
    </source>
</reference>
<evidence type="ECO:0000256" key="5">
    <source>
        <dbReference type="ARBA" id="ARBA00022692"/>
    </source>
</evidence>
<proteinExistence type="predicted"/>
<dbReference type="Pfam" id="PF03222">
    <property type="entry name" value="Trp_Tyr_perm"/>
    <property type="match status" value="1"/>
</dbReference>
<comment type="subcellular location">
    <subcellularLocation>
        <location evidence="1">Cell inner membrane</location>
        <topology evidence="1">Multi-pass membrane protein</topology>
    </subcellularLocation>
</comment>
<evidence type="ECO:0000256" key="4">
    <source>
        <dbReference type="ARBA" id="ARBA00022519"/>
    </source>
</evidence>
<gene>
    <name evidence="10" type="ORF">ACHAWU_003367</name>
</gene>
<keyword evidence="5 9" id="KW-0812">Transmembrane</keyword>
<dbReference type="EMBL" id="JALLBG020000110">
    <property type="protein sequence ID" value="KAL3763901.1"/>
    <property type="molecule type" value="Genomic_DNA"/>
</dbReference>
<keyword evidence="6 9" id="KW-1133">Transmembrane helix</keyword>
<feature type="transmembrane region" description="Helical" evidence="9">
    <location>
        <begin position="500"/>
        <end position="523"/>
    </location>
</feature>
<evidence type="ECO:0000256" key="8">
    <source>
        <dbReference type="SAM" id="MobiDB-lite"/>
    </source>
</evidence>
<sequence length="566" mass="59552">MKRKRASSTPIRPTSSSGSSSSSGNLMPLQTMTMLRSMAPLVLLISPSLNYYSQAFCFEPQICRINIKHLCRINLHGRNHPLCAPYRKQQLLITKQPHLLMTSYDNDNSDPNDNSGSILGASLLYAGTAIGAGAIALPAETVGAGFVPSTFGLVLCWIFTFVTSMVTLEASWLASTSSFSSASMYSENSVAGTDNHNSGGGDGGGFLSFSKMALGIPGEIITASLFWFLLTAIIVAYTAEGGQLISQLVQEVVASKDENVILHPAIGSLLFASFFATLANFGTASVDAINRIFVSGLVLTFVLLVGECLPLVQISNLLSHSDWTKLYPPVISIGILSLGAQNVVPTLLQYLKNDPIKTRQAIFIGSLVPLLLYLIWEAIFLGVVDASTIDGSTDVDVMSVLLGQIGGGSVSDSTIVSDLVEGFSFCAIGSSMAGASVSLVDFFQDGITIFNKYHDESSNVGQSLSGKDNSRLVATALALAPPVILAYAFPNIFLTALEEAGLLGGVSLYGILPAISILSLHHFSSDKGRGQSGIMPGRLGGGEIALIALVGVSLALVLPEIRGLLG</sequence>
<dbReference type="Proteomes" id="UP001530293">
    <property type="component" value="Unassembled WGS sequence"/>
</dbReference>
<evidence type="ECO:0000313" key="11">
    <source>
        <dbReference type="Proteomes" id="UP001530293"/>
    </source>
</evidence>
<feature type="transmembrane region" description="Helical" evidence="9">
    <location>
        <begin position="326"/>
        <end position="350"/>
    </location>
</feature>
<keyword evidence="11" id="KW-1185">Reference proteome</keyword>
<organism evidence="10 11">
    <name type="scientific">Discostella pseudostelligera</name>
    <dbReference type="NCBI Taxonomy" id="259834"/>
    <lineage>
        <taxon>Eukaryota</taxon>
        <taxon>Sar</taxon>
        <taxon>Stramenopiles</taxon>
        <taxon>Ochrophyta</taxon>
        <taxon>Bacillariophyta</taxon>
        <taxon>Coscinodiscophyceae</taxon>
        <taxon>Thalassiosirophycidae</taxon>
        <taxon>Stephanodiscales</taxon>
        <taxon>Stephanodiscaceae</taxon>
        <taxon>Discostella</taxon>
    </lineage>
</organism>
<evidence type="ECO:0008006" key="12">
    <source>
        <dbReference type="Google" id="ProtNLM"/>
    </source>
</evidence>
<comment type="caution">
    <text evidence="10">The sequence shown here is derived from an EMBL/GenBank/DDBJ whole genome shotgun (WGS) entry which is preliminary data.</text>
</comment>
<feature type="transmembrane region" description="Helical" evidence="9">
    <location>
        <begin position="260"/>
        <end position="281"/>
    </location>
</feature>
<feature type="compositionally biased region" description="Low complexity" evidence="8">
    <location>
        <begin position="15"/>
        <end position="24"/>
    </location>
</feature>
<evidence type="ECO:0000313" key="10">
    <source>
        <dbReference type="EMBL" id="KAL3763901.1"/>
    </source>
</evidence>
<dbReference type="Gene3D" id="1.20.1740.10">
    <property type="entry name" value="Amino acid/polyamine transporter I"/>
    <property type="match status" value="1"/>
</dbReference>
<evidence type="ECO:0000256" key="9">
    <source>
        <dbReference type="SAM" id="Phobius"/>
    </source>
</evidence>
<feature type="transmembrane region" description="Helical" evidence="9">
    <location>
        <begin position="362"/>
        <end position="384"/>
    </location>
</feature>
<protein>
    <recommendedName>
        <fullName evidence="12">Tyrosine-specific transport protein</fullName>
    </recommendedName>
</protein>
<keyword evidence="7 9" id="KW-0472">Membrane</keyword>
<keyword evidence="4" id="KW-0997">Cell inner membrane</keyword>
<feature type="transmembrane region" description="Helical" evidence="9">
    <location>
        <begin position="293"/>
        <end position="314"/>
    </location>
</feature>
<evidence type="ECO:0000256" key="2">
    <source>
        <dbReference type="ARBA" id="ARBA00022448"/>
    </source>
</evidence>
<dbReference type="GO" id="GO:0005886">
    <property type="term" value="C:plasma membrane"/>
    <property type="evidence" value="ECO:0007669"/>
    <property type="project" value="UniProtKB-SubCell"/>
</dbReference>
<feature type="transmembrane region" description="Helical" evidence="9">
    <location>
        <begin position="220"/>
        <end position="240"/>
    </location>
</feature>
<evidence type="ECO:0000256" key="3">
    <source>
        <dbReference type="ARBA" id="ARBA00022475"/>
    </source>
</evidence>
<dbReference type="AlphaFoldDB" id="A0ABD3MM28"/>
<dbReference type="InterPro" id="IPR018227">
    <property type="entry name" value="Amino_acid_transport_2"/>
</dbReference>
<evidence type="ECO:0000256" key="6">
    <source>
        <dbReference type="ARBA" id="ARBA00022989"/>
    </source>
</evidence>
<evidence type="ECO:0000256" key="1">
    <source>
        <dbReference type="ARBA" id="ARBA00004429"/>
    </source>
</evidence>
<dbReference type="PANTHER" id="PTHR32195">
    <property type="entry name" value="OS07G0662800 PROTEIN"/>
    <property type="match status" value="1"/>
</dbReference>
<feature type="transmembrane region" description="Helical" evidence="9">
    <location>
        <begin position="472"/>
        <end position="494"/>
    </location>
</feature>
<accession>A0ABD3MM28</accession>